<dbReference type="OrthoDB" id="48988at2759"/>
<evidence type="ECO:0000313" key="4">
    <source>
        <dbReference type="Proteomes" id="UP000007796"/>
    </source>
</evidence>
<dbReference type="GeneID" id="25981298"/>
<name>F0XPC8_GROCL</name>
<dbReference type="InterPro" id="IPR002204">
    <property type="entry name" value="3-OH-isobutyrate_DH-rel_CS"/>
</dbReference>
<dbReference type="GO" id="GO:0016491">
    <property type="term" value="F:oxidoreductase activity"/>
    <property type="evidence" value="ECO:0007669"/>
    <property type="project" value="InterPro"/>
</dbReference>
<dbReference type="Pfam" id="PF14833">
    <property type="entry name" value="NAD_binding_11"/>
    <property type="match status" value="2"/>
</dbReference>
<dbReference type="PANTHER" id="PTHR43060:SF17">
    <property type="entry name" value="L-THREONATE DEHYDROGENASE"/>
    <property type="match status" value="1"/>
</dbReference>
<protein>
    <submittedName>
        <fullName evidence="3">Phosphogluconate dehydrogenase</fullName>
    </submittedName>
</protein>
<evidence type="ECO:0000313" key="3">
    <source>
        <dbReference type="EMBL" id="EFX00720.1"/>
    </source>
</evidence>
<dbReference type="EMBL" id="GL629801">
    <property type="protein sequence ID" value="EFX00720.1"/>
    <property type="molecule type" value="Genomic_DNA"/>
</dbReference>
<feature type="domain" description="6-phosphogluconate dehydrogenase NADP-binding" evidence="1">
    <location>
        <begin position="5"/>
        <end position="146"/>
    </location>
</feature>
<sequence>MSLSDVAFIGLGAMGFGMATNLLRHGYSVTGFDACPPTLARFAAAGGKTAATPAAAVAGCAVCVCMVATAAQVQAVLVDGPDAAMPALPRQATVLVCSTVPCGYIQALARQLQSCRPDVVLYDAPVSGGAVRAAEGTLTIMGAHTTDPSAAAPGLAVLQTLAHDDCLYLILAASEAVGLAVGLAVPLDQTLLDGLDASAGASWMLANRGPRMLVGFQPVASALDIIVKDTAIITSEARRVDFPALLTSVAESSYLDAVARGWGRDDDSGLLRLYSADPSPGAVSAEEAIAAVETIVPSHLVVSLLKGIHLVAAAESLALAAHLGLDLDAVLALCCDAAGGSAMLTAHGPAIISAIRRTPLDALTPDIDTLDSVFRGLAAAVHAAQLLKLPVRLGTQALNILALARRQIGTSCSVVPAGAVVRVWQMD</sequence>
<dbReference type="eggNOG" id="KOG0409">
    <property type="taxonomic scope" value="Eukaryota"/>
</dbReference>
<dbReference type="Proteomes" id="UP000007796">
    <property type="component" value="Unassembled WGS sequence"/>
</dbReference>
<dbReference type="InterPro" id="IPR006115">
    <property type="entry name" value="6PGDH_NADP-bd"/>
</dbReference>
<feature type="domain" description="3-hydroxyisobutyrate dehydrogenase-like NAD-binding" evidence="2">
    <location>
        <begin position="301"/>
        <end position="410"/>
    </location>
</feature>
<accession>F0XPC8</accession>
<keyword evidence="4" id="KW-1185">Reference proteome</keyword>
<reference evidence="3 4" key="1">
    <citation type="journal article" date="2011" name="Proc. Natl. Acad. Sci. U.S.A.">
        <title>Genome and transcriptome analyses of the mountain pine beetle-fungal symbiont Grosmannia clavigera, a lodgepole pine pathogen.</title>
        <authorList>
            <person name="DiGuistini S."/>
            <person name="Wang Y."/>
            <person name="Liao N.Y."/>
            <person name="Taylor G."/>
            <person name="Tanguay P."/>
            <person name="Feau N."/>
            <person name="Henrissat B."/>
            <person name="Chan S.K."/>
            <person name="Hesse-Orce U."/>
            <person name="Alamouti S.M."/>
            <person name="Tsui C.K.M."/>
            <person name="Docking R.T."/>
            <person name="Levasseur A."/>
            <person name="Haridas S."/>
            <person name="Robertson G."/>
            <person name="Birol I."/>
            <person name="Holt R.A."/>
            <person name="Marra M.A."/>
            <person name="Hamelin R.C."/>
            <person name="Hirst M."/>
            <person name="Jones S.J.M."/>
            <person name="Bohlmann J."/>
            <person name="Breuil C."/>
        </authorList>
    </citation>
    <scope>NUCLEOTIDE SEQUENCE [LARGE SCALE GENOMIC DNA]</scope>
    <source>
        <strain evidence="4">kw1407 / UAMH 11150</strain>
    </source>
</reference>
<dbReference type="HOGENOM" id="CLU_035117_1_2_1"/>
<evidence type="ECO:0000259" key="1">
    <source>
        <dbReference type="Pfam" id="PF03446"/>
    </source>
</evidence>
<dbReference type="PROSITE" id="PS00895">
    <property type="entry name" value="3_HYDROXYISOBUT_DH"/>
    <property type="match status" value="1"/>
</dbReference>
<dbReference type="InterPro" id="IPR029154">
    <property type="entry name" value="HIBADH-like_NADP-bd"/>
</dbReference>
<dbReference type="GO" id="GO:0051287">
    <property type="term" value="F:NAD binding"/>
    <property type="evidence" value="ECO:0007669"/>
    <property type="project" value="InterPro"/>
</dbReference>
<dbReference type="SUPFAM" id="SSF48179">
    <property type="entry name" value="6-phosphogluconate dehydrogenase C-terminal domain-like"/>
    <property type="match status" value="2"/>
</dbReference>
<proteinExistence type="predicted"/>
<feature type="domain" description="3-hydroxyisobutyrate dehydrogenase-like NAD-binding" evidence="2">
    <location>
        <begin position="170"/>
        <end position="274"/>
    </location>
</feature>
<evidence type="ECO:0000259" key="2">
    <source>
        <dbReference type="Pfam" id="PF14833"/>
    </source>
</evidence>
<gene>
    <name evidence="3" type="ORF">CMQ_7722</name>
</gene>
<dbReference type="Gene3D" id="3.40.50.720">
    <property type="entry name" value="NAD(P)-binding Rossmann-like Domain"/>
    <property type="match status" value="1"/>
</dbReference>
<dbReference type="AlphaFoldDB" id="F0XPC8"/>
<dbReference type="InterPro" id="IPR008927">
    <property type="entry name" value="6-PGluconate_DH-like_C_sf"/>
</dbReference>
<dbReference type="GO" id="GO:0050661">
    <property type="term" value="F:NADP binding"/>
    <property type="evidence" value="ECO:0007669"/>
    <property type="project" value="InterPro"/>
</dbReference>
<dbReference type="RefSeq" id="XP_014170202.1">
    <property type="nucleotide sequence ID" value="XM_014314727.1"/>
</dbReference>
<dbReference type="PANTHER" id="PTHR43060">
    <property type="entry name" value="3-HYDROXYISOBUTYRATE DEHYDROGENASE-LIKE 1, MITOCHONDRIAL-RELATED"/>
    <property type="match status" value="1"/>
</dbReference>
<dbReference type="Gene3D" id="1.10.1040.10">
    <property type="entry name" value="N-(1-d-carboxylethyl)-l-norvaline Dehydrogenase, domain 2"/>
    <property type="match status" value="2"/>
</dbReference>
<dbReference type="SUPFAM" id="SSF51735">
    <property type="entry name" value="NAD(P)-binding Rossmann-fold domains"/>
    <property type="match status" value="1"/>
</dbReference>
<organism evidence="4">
    <name type="scientific">Grosmannia clavigera (strain kw1407 / UAMH 11150)</name>
    <name type="common">Blue stain fungus</name>
    <name type="synonym">Graphiocladiella clavigera</name>
    <dbReference type="NCBI Taxonomy" id="655863"/>
    <lineage>
        <taxon>Eukaryota</taxon>
        <taxon>Fungi</taxon>
        <taxon>Dikarya</taxon>
        <taxon>Ascomycota</taxon>
        <taxon>Pezizomycotina</taxon>
        <taxon>Sordariomycetes</taxon>
        <taxon>Sordariomycetidae</taxon>
        <taxon>Ophiostomatales</taxon>
        <taxon>Ophiostomataceae</taxon>
        <taxon>Leptographium</taxon>
    </lineage>
</organism>
<dbReference type="InterPro" id="IPR013328">
    <property type="entry name" value="6PGD_dom2"/>
</dbReference>
<dbReference type="STRING" id="655863.F0XPC8"/>
<dbReference type="Pfam" id="PF03446">
    <property type="entry name" value="NAD_binding_2"/>
    <property type="match status" value="1"/>
</dbReference>
<dbReference type="InParanoid" id="F0XPC8"/>
<dbReference type="InterPro" id="IPR036291">
    <property type="entry name" value="NAD(P)-bd_dom_sf"/>
</dbReference>